<dbReference type="PANTHER" id="PTHR43693">
    <property type="entry name" value="PROTEIN PHOSPHATASE CHEZ"/>
    <property type="match status" value="1"/>
</dbReference>
<dbReference type="InterPro" id="IPR007597">
    <property type="entry name" value="CheC"/>
</dbReference>
<dbReference type="CDD" id="cd17909">
    <property type="entry name" value="CheC_ClassI"/>
    <property type="match status" value="1"/>
</dbReference>
<feature type="domain" description="CheC-like protein" evidence="3">
    <location>
        <begin position="108"/>
        <end position="144"/>
    </location>
</feature>
<evidence type="ECO:0000259" key="3">
    <source>
        <dbReference type="Pfam" id="PF04509"/>
    </source>
</evidence>
<dbReference type="PANTHER" id="PTHR43693:SF1">
    <property type="entry name" value="PROTEIN PHOSPHATASE CHEZ"/>
    <property type="match status" value="1"/>
</dbReference>
<dbReference type="Gene3D" id="3.40.1550.10">
    <property type="entry name" value="CheC-like"/>
    <property type="match status" value="1"/>
</dbReference>
<organism evidence="4 5">
    <name type="scientific">Fervidibacillus albus</name>
    <dbReference type="NCBI Taxonomy" id="2980026"/>
    <lineage>
        <taxon>Bacteria</taxon>
        <taxon>Bacillati</taxon>
        <taxon>Bacillota</taxon>
        <taxon>Bacilli</taxon>
        <taxon>Bacillales</taxon>
        <taxon>Bacillaceae</taxon>
        <taxon>Fervidibacillus</taxon>
    </lineage>
</organism>
<gene>
    <name evidence="4" type="ORF">OE104_05310</name>
</gene>
<evidence type="ECO:0000256" key="2">
    <source>
        <dbReference type="ARBA" id="ARBA00022801"/>
    </source>
</evidence>
<evidence type="ECO:0000256" key="1">
    <source>
        <dbReference type="ARBA" id="ARBA00022500"/>
    </source>
</evidence>
<dbReference type="GO" id="GO:0016787">
    <property type="term" value="F:hydrolase activity"/>
    <property type="evidence" value="ECO:0007669"/>
    <property type="project" value="UniProtKB-KW"/>
</dbReference>
<feature type="domain" description="CheC-like protein" evidence="3">
    <location>
        <begin position="7"/>
        <end position="41"/>
    </location>
</feature>
<dbReference type="InterPro" id="IPR050992">
    <property type="entry name" value="CheZ_family_phosphatases"/>
</dbReference>
<evidence type="ECO:0000313" key="4">
    <source>
        <dbReference type="EMBL" id="WAA10737.1"/>
    </source>
</evidence>
<evidence type="ECO:0000313" key="5">
    <source>
        <dbReference type="Proteomes" id="UP001164718"/>
    </source>
</evidence>
<dbReference type="GO" id="GO:0006935">
    <property type="term" value="P:chemotaxis"/>
    <property type="evidence" value="ECO:0007669"/>
    <property type="project" value="UniProtKB-KW"/>
</dbReference>
<keyword evidence="1" id="KW-0145">Chemotaxis</keyword>
<dbReference type="KEGG" id="faf:OE104_05310"/>
<sequence length="208" mass="22840">MIFNQLQLDILKEIGNIGAGNASSALSELLNKKIEMKVPRVRLVSFEDMMELYGNADKQVASIFLPFSGDLTGNMFFVLSVEKASVFIQHLPGMEQYSFQQAPYADLAISAFQELGNILAGSYLTALSEFLRLSIYPSVPGVSIDMFGAIISYGLIEISKVSDHAIVIDTEINDPFSLDGNEFIKGHFLLLPDPNSFQKIFSSLGVNS</sequence>
<keyword evidence="2" id="KW-0378">Hydrolase</keyword>
<dbReference type="Proteomes" id="UP001164718">
    <property type="component" value="Chromosome"/>
</dbReference>
<dbReference type="AlphaFoldDB" id="A0A9E8LW14"/>
<keyword evidence="5" id="KW-1185">Reference proteome</keyword>
<dbReference type="EMBL" id="CP106878">
    <property type="protein sequence ID" value="WAA10737.1"/>
    <property type="molecule type" value="Genomic_DNA"/>
</dbReference>
<proteinExistence type="predicted"/>
<accession>A0A9E8LW14</accession>
<dbReference type="SUPFAM" id="SSF103039">
    <property type="entry name" value="CheC-like"/>
    <property type="match status" value="1"/>
</dbReference>
<name>A0A9E8LW14_9BACI</name>
<protein>
    <submittedName>
        <fullName evidence="4">Chemotaxis protein CheC</fullName>
    </submittedName>
</protein>
<dbReference type="Pfam" id="PF04509">
    <property type="entry name" value="CheC"/>
    <property type="match status" value="2"/>
</dbReference>
<dbReference type="InterPro" id="IPR028976">
    <property type="entry name" value="CheC-like_sf"/>
</dbReference>
<reference evidence="4" key="1">
    <citation type="submission" date="2022-09" db="EMBL/GenBank/DDBJ databases">
        <title>Complete Genomes of Fervidibacillus albus and Fervidibacillus halotolerans isolated from tidal flat sediments.</title>
        <authorList>
            <person name="Kwon K.K."/>
            <person name="Yang S.-H."/>
            <person name="Park M.J."/>
            <person name="Oh H.-M."/>
        </authorList>
    </citation>
    <scope>NUCLEOTIDE SEQUENCE</scope>
    <source>
        <strain evidence="4">MEBiC13591</strain>
    </source>
</reference>